<dbReference type="AlphaFoldDB" id="A0AAE3JGE5"/>
<dbReference type="EMBL" id="JAJEQR010000069">
    <property type="protein sequence ID" value="MCC2232465.1"/>
    <property type="molecule type" value="Genomic_DNA"/>
</dbReference>
<evidence type="ECO:0000256" key="1">
    <source>
        <dbReference type="SAM" id="SignalP"/>
    </source>
</evidence>
<name>A0AAE3JGE5_9FIRM</name>
<evidence type="ECO:0000313" key="2">
    <source>
        <dbReference type="EMBL" id="MCC2232465.1"/>
    </source>
</evidence>
<evidence type="ECO:0000313" key="3">
    <source>
        <dbReference type="Proteomes" id="UP001198182"/>
    </source>
</evidence>
<keyword evidence="1" id="KW-0732">Signal</keyword>
<protein>
    <submittedName>
        <fullName evidence="2">Uncharacterized protein</fullName>
    </submittedName>
</protein>
<proteinExistence type="predicted"/>
<comment type="caution">
    <text evidence="2">The sequence shown here is derived from an EMBL/GenBank/DDBJ whole genome shotgun (WGS) entry which is preliminary data.</text>
</comment>
<feature type="signal peptide" evidence="1">
    <location>
        <begin position="1"/>
        <end position="26"/>
    </location>
</feature>
<gene>
    <name evidence="2" type="ORF">LKD81_15960</name>
</gene>
<dbReference type="RefSeq" id="WP_308454870.1">
    <property type="nucleotide sequence ID" value="NZ_JAJEQR010000069.1"/>
</dbReference>
<dbReference type="PROSITE" id="PS51257">
    <property type="entry name" value="PROKAR_LIPOPROTEIN"/>
    <property type="match status" value="1"/>
</dbReference>
<feature type="chain" id="PRO_5041971278" evidence="1">
    <location>
        <begin position="27"/>
        <end position="213"/>
    </location>
</feature>
<organism evidence="2 3">
    <name type="scientific">Hominifimenecus microfluidus</name>
    <dbReference type="NCBI Taxonomy" id="2885348"/>
    <lineage>
        <taxon>Bacteria</taxon>
        <taxon>Bacillati</taxon>
        <taxon>Bacillota</taxon>
        <taxon>Clostridia</taxon>
        <taxon>Lachnospirales</taxon>
        <taxon>Lachnospiraceae</taxon>
        <taxon>Hominifimenecus</taxon>
    </lineage>
</organism>
<reference evidence="2" key="1">
    <citation type="submission" date="2021-10" db="EMBL/GenBank/DDBJ databases">
        <title>Anaerobic single-cell dispensing facilitates the cultivation of human gut bacteria.</title>
        <authorList>
            <person name="Afrizal A."/>
        </authorList>
    </citation>
    <scope>NUCLEOTIDE SEQUENCE</scope>
    <source>
        <strain evidence="2">CLA-AA-H215</strain>
    </source>
</reference>
<accession>A0AAE3JGE5</accession>
<sequence>MTFNKSKYMFFLITMLLLSLCGCAIGQNDITRLENIPPVEPSVQRIRASFAYDPSSLQQEAGICDYVFVATVVEDDGVEYRNTVVTEDENGEVKEIGSPYSNYVLQVLENWKGQLITDEEIPVVKHGGISQDGSMLILFEDDQLPEVNKTYLFFGYAQKNGDILISGPNSNLELVDSQARNSSGLYAQYKEAVDNEIVPVERERYKSNYEQAD</sequence>
<dbReference type="Proteomes" id="UP001198182">
    <property type="component" value="Unassembled WGS sequence"/>
</dbReference>
<keyword evidence="3" id="KW-1185">Reference proteome</keyword>